<keyword evidence="4 7" id="KW-0378">Hydrolase</keyword>
<dbReference type="Proteomes" id="UP000031196">
    <property type="component" value="Unassembled WGS sequence"/>
</dbReference>
<proteinExistence type="inferred from homology"/>
<dbReference type="GO" id="GO:0004359">
    <property type="term" value="F:glutaminase activity"/>
    <property type="evidence" value="ECO:0007669"/>
    <property type="project" value="UniProtKB-UniRule"/>
</dbReference>
<dbReference type="GO" id="GO:0006543">
    <property type="term" value="P:L-glutamine catabolic process"/>
    <property type="evidence" value="ECO:0007669"/>
    <property type="project" value="TreeGrafter"/>
</dbReference>
<organism evidence="8 9">
    <name type="scientific">Pseudarthrobacter phenanthrenivorans</name>
    <name type="common">Arthrobacter phenanthrenivorans</name>
    <dbReference type="NCBI Taxonomy" id="361575"/>
    <lineage>
        <taxon>Bacteria</taxon>
        <taxon>Bacillati</taxon>
        <taxon>Actinomycetota</taxon>
        <taxon>Actinomycetes</taxon>
        <taxon>Micrococcales</taxon>
        <taxon>Micrococcaceae</taxon>
        <taxon>Pseudarthrobacter</taxon>
    </lineage>
</organism>
<comment type="subunit">
    <text evidence="2 7">Homotetramer.</text>
</comment>
<feature type="binding site" evidence="7">
    <location>
        <position position="178"/>
    </location>
    <ligand>
        <name>substrate</name>
    </ligand>
</feature>
<dbReference type="FunFam" id="3.40.710.10:FF:000005">
    <property type="entry name" value="Glutaminase"/>
    <property type="match status" value="1"/>
</dbReference>
<keyword evidence="7" id="KW-0007">Acetylation</keyword>
<evidence type="ECO:0000256" key="5">
    <source>
        <dbReference type="ARBA" id="ARBA00049534"/>
    </source>
</evidence>
<dbReference type="PANTHER" id="PTHR12544:SF29">
    <property type="entry name" value="GLUTAMINASE"/>
    <property type="match status" value="1"/>
</dbReference>
<dbReference type="OrthoDB" id="9788822at2"/>
<gene>
    <name evidence="7" type="primary">glsA</name>
    <name evidence="8" type="ORF">RM50_19175</name>
</gene>
<dbReference type="RefSeq" id="WP_043455976.1">
    <property type="nucleotide sequence ID" value="NZ_JWTB01000045.1"/>
</dbReference>
<reference evidence="8 9" key="1">
    <citation type="submission" date="2014-12" db="EMBL/GenBank/DDBJ databases">
        <title>Genome sequencing of Arthrobacter phenanthrenivorans SWC37.</title>
        <authorList>
            <person name="Tan P.W."/>
            <person name="Chan K.-G."/>
        </authorList>
    </citation>
    <scope>NUCLEOTIDE SEQUENCE [LARGE SCALE GENOMIC DNA]</scope>
    <source>
        <strain evidence="8 9">SWC37</strain>
    </source>
</reference>
<evidence type="ECO:0000256" key="4">
    <source>
        <dbReference type="ARBA" id="ARBA00022801"/>
    </source>
</evidence>
<comment type="caution">
    <text evidence="8">The sequence shown here is derived from an EMBL/GenBank/DDBJ whole genome shotgun (WGS) entry which is preliminary data.</text>
</comment>
<comment type="catalytic activity">
    <reaction evidence="5 7">
        <text>L-glutamine + H2O = L-glutamate + NH4(+)</text>
        <dbReference type="Rhea" id="RHEA:15889"/>
        <dbReference type="ChEBI" id="CHEBI:15377"/>
        <dbReference type="ChEBI" id="CHEBI:28938"/>
        <dbReference type="ChEBI" id="CHEBI:29985"/>
        <dbReference type="ChEBI" id="CHEBI:58359"/>
        <dbReference type="EC" id="3.5.1.2"/>
    </reaction>
</comment>
<accession>A0A0B4D2P4</accession>
<feature type="binding site" evidence="7">
    <location>
        <position position="252"/>
    </location>
    <ligand>
        <name>substrate</name>
    </ligand>
</feature>
<sequence length="316" mass="33061">MSTTLSAPPLGLLLGDIVRRHRPQKKEGAVPGNIPFLATVPFDRFGIAVATTSGEVFSSGDADVPFSIQSISKVFTLAMALQGSRSARLWSRVLREPSGTAFNSLVQLEAEHGIPRNPFINAGALVVTDHLMEETPDAATQLLRFLTRQAGTEEGTAVPGPSIDEAAAAGELAGSSRNLALAHFLKDFGNLTQPAESVVENYVRQCSIMMSCVQLAKAGLFLANDGQGTSGRVLSPSEAKRIGSIMLTCGMYDAAGEFAYRVGLPGKSGVGGGILVIVPGQCAICVWSPRLDAKGNSLAGTAALADLSDRTGWSVF</sequence>
<dbReference type="EMBL" id="JWTB01000045">
    <property type="protein sequence ID" value="KIC62872.1"/>
    <property type="molecule type" value="Genomic_DNA"/>
</dbReference>
<feature type="binding site" evidence="7">
    <location>
        <position position="202"/>
    </location>
    <ligand>
        <name>substrate</name>
    </ligand>
</feature>
<evidence type="ECO:0000256" key="1">
    <source>
        <dbReference type="ARBA" id="ARBA00011076"/>
    </source>
</evidence>
<dbReference type="HAMAP" id="MF_00313">
    <property type="entry name" value="Glutaminase"/>
    <property type="match status" value="1"/>
</dbReference>
<dbReference type="EC" id="3.5.1.2" evidence="3 7"/>
<feature type="binding site" evidence="7">
    <location>
        <position position="70"/>
    </location>
    <ligand>
        <name>substrate</name>
    </ligand>
</feature>
<dbReference type="NCBIfam" id="NF002133">
    <property type="entry name" value="PRK00971.1-2"/>
    <property type="match status" value="1"/>
</dbReference>
<feature type="binding site" evidence="7">
    <location>
        <position position="171"/>
    </location>
    <ligand>
        <name>substrate</name>
    </ligand>
</feature>
<dbReference type="InterPro" id="IPR012338">
    <property type="entry name" value="Beta-lactam/transpept-like"/>
</dbReference>
<evidence type="ECO:0000256" key="7">
    <source>
        <dbReference type="HAMAP-Rule" id="MF_00313"/>
    </source>
</evidence>
<evidence type="ECO:0000256" key="6">
    <source>
        <dbReference type="ARBA" id="ARBA00070405"/>
    </source>
</evidence>
<dbReference type="InterPro" id="IPR015868">
    <property type="entry name" value="Glutaminase"/>
</dbReference>
<dbReference type="Gene3D" id="3.40.710.10">
    <property type="entry name" value="DD-peptidase/beta-lactamase superfamily"/>
    <property type="match status" value="1"/>
</dbReference>
<dbReference type="PANTHER" id="PTHR12544">
    <property type="entry name" value="GLUTAMINASE"/>
    <property type="match status" value="1"/>
</dbReference>
<feature type="binding site" evidence="7">
    <location>
        <position position="121"/>
    </location>
    <ligand>
        <name>substrate</name>
    </ligand>
</feature>
<comment type="similarity">
    <text evidence="1 7">Belongs to the glutaminase family.</text>
</comment>
<protein>
    <recommendedName>
        <fullName evidence="6 7">Glutaminase</fullName>
        <ecNumber evidence="3 7">3.5.1.2</ecNumber>
    </recommendedName>
</protein>
<dbReference type="NCBIfam" id="TIGR03814">
    <property type="entry name" value="Gln_ase"/>
    <property type="match status" value="1"/>
</dbReference>
<feature type="binding site" evidence="7">
    <location>
        <position position="270"/>
    </location>
    <ligand>
        <name>substrate</name>
    </ligand>
</feature>
<dbReference type="SUPFAM" id="SSF56601">
    <property type="entry name" value="beta-lactamase/transpeptidase-like"/>
    <property type="match status" value="1"/>
</dbReference>
<evidence type="ECO:0000256" key="2">
    <source>
        <dbReference type="ARBA" id="ARBA00011881"/>
    </source>
</evidence>
<dbReference type="Pfam" id="PF04960">
    <property type="entry name" value="Glutaminase"/>
    <property type="match status" value="1"/>
</dbReference>
<evidence type="ECO:0000313" key="8">
    <source>
        <dbReference type="EMBL" id="KIC62872.1"/>
    </source>
</evidence>
<evidence type="ECO:0000256" key="3">
    <source>
        <dbReference type="ARBA" id="ARBA00012918"/>
    </source>
</evidence>
<name>A0A0B4D2P4_PSEPS</name>
<dbReference type="AlphaFoldDB" id="A0A0B4D2P4"/>
<evidence type="ECO:0000313" key="9">
    <source>
        <dbReference type="Proteomes" id="UP000031196"/>
    </source>
</evidence>
<dbReference type="GO" id="GO:0006537">
    <property type="term" value="P:glutamate biosynthetic process"/>
    <property type="evidence" value="ECO:0007669"/>
    <property type="project" value="TreeGrafter"/>
</dbReference>